<dbReference type="EMBL" id="CACRXK020013498">
    <property type="protein sequence ID" value="CAB4025238.1"/>
    <property type="molecule type" value="Genomic_DNA"/>
</dbReference>
<reference evidence="1" key="1">
    <citation type="submission" date="2020-04" db="EMBL/GenBank/DDBJ databases">
        <authorList>
            <person name="Alioto T."/>
            <person name="Alioto T."/>
            <person name="Gomez Garrido J."/>
        </authorList>
    </citation>
    <scope>NUCLEOTIDE SEQUENCE</scope>
    <source>
        <strain evidence="1">A484AB</strain>
    </source>
</reference>
<dbReference type="PANTHER" id="PTHR47018">
    <property type="entry name" value="CXC DOMAIN-CONTAINING PROTEIN-RELATED"/>
    <property type="match status" value="1"/>
</dbReference>
<evidence type="ECO:0000313" key="2">
    <source>
        <dbReference type="Proteomes" id="UP001152795"/>
    </source>
</evidence>
<dbReference type="Proteomes" id="UP001152795">
    <property type="component" value="Unassembled WGS sequence"/>
</dbReference>
<dbReference type="AlphaFoldDB" id="A0A6S7J467"/>
<dbReference type="OrthoDB" id="5988189at2759"/>
<keyword evidence="2" id="KW-1185">Reference proteome</keyword>
<sequence>MQWLILIQLVSGYQRTRIQILSCVLSAKNRRKSNLSAQQRTVPVQINLLPTLVQQLKQFETIGELPISISSRVNYLSCNDLLERASKKRKLSSESVSDTVLPPSTRARYTAQNFQPRCFFCDKEDSVENLTKAQTFELDRKVRNAANHLCDEMLLAKLSEGDMIAVEALYHKSCLSALYNRLRDLQTTKPKADSENAIIEGIVLAD</sequence>
<protein>
    <submittedName>
        <fullName evidence="1">Uncharacterized protein</fullName>
    </submittedName>
</protein>
<gene>
    <name evidence="1" type="ORF">PACLA_8A054746</name>
</gene>
<name>A0A6S7J467_PARCT</name>
<accession>A0A6S7J467</accession>
<proteinExistence type="predicted"/>
<dbReference type="PANTHER" id="PTHR47018:SF4">
    <property type="match status" value="1"/>
</dbReference>
<organism evidence="1 2">
    <name type="scientific">Paramuricea clavata</name>
    <name type="common">Red gorgonian</name>
    <name type="synonym">Violescent sea-whip</name>
    <dbReference type="NCBI Taxonomy" id="317549"/>
    <lineage>
        <taxon>Eukaryota</taxon>
        <taxon>Metazoa</taxon>
        <taxon>Cnidaria</taxon>
        <taxon>Anthozoa</taxon>
        <taxon>Octocorallia</taxon>
        <taxon>Malacalcyonacea</taxon>
        <taxon>Plexauridae</taxon>
        <taxon>Paramuricea</taxon>
    </lineage>
</organism>
<evidence type="ECO:0000313" key="1">
    <source>
        <dbReference type="EMBL" id="CAB4025238.1"/>
    </source>
</evidence>
<comment type="caution">
    <text evidence="1">The sequence shown here is derived from an EMBL/GenBank/DDBJ whole genome shotgun (WGS) entry which is preliminary data.</text>
</comment>